<evidence type="ECO:0000256" key="1">
    <source>
        <dbReference type="SAM" id="MobiDB-lite"/>
    </source>
</evidence>
<dbReference type="GO" id="GO:1904294">
    <property type="term" value="P:positive regulation of ERAD pathway"/>
    <property type="evidence" value="ECO:0007669"/>
    <property type="project" value="TreeGrafter"/>
</dbReference>
<name>A0A653BXA0_CALMS</name>
<feature type="compositionally biased region" description="Gly residues" evidence="1">
    <location>
        <begin position="451"/>
        <end position="463"/>
    </location>
</feature>
<dbReference type="GO" id="GO:0034976">
    <property type="term" value="P:response to endoplasmic reticulum stress"/>
    <property type="evidence" value="ECO:0007669"/>
    <property type="project" value="TreeGrafter"/>
</dbReference>
<evidence type="ECO:0000313" key="3">
    <source>
        <dbReference type="Proteomes" id="UP000410492"/>
    </source>
</evidence>
<keyword evidence="3" id="KW-1185">Reference proteome</keyword>
<dbReference type="AlphaFoldDB" id="A0A653BXA0"/>
<dbReference type="PANTHER" id="PTHR21650">
    <property type="entry name" value="MEMBRALIN/KINETOCHORE PROTEIN NUF2"/>
    <property type="match status" value="1"/>
</dbReference>
<dbReference type="Proteomes" id="UP000410492">
    <property type="component" value="Unassembled WGS sequence"/>
</dbReference>
<dbReference type="OrthoDB" id="6779347at2759"/>
<feature type="compositionally biased region" description="Polar residues" evidence="1">
    <location>
        <begin position="474"/>
        <end position="511"/>
    </location>
</feature>
<sequence>MGGFTYTHEQKATIVLWHSKASGAVAVVSQSLFTYPDQPLPTAKIVIIVIFLKAPSTVAASITHPTTDHAKMMMQKNRSLRQRLPGLLSLVALLQKSGIKISKVNSMYLTVTVFQHPVAPIITAKLPEALAANSLRSTQTDISSSLATLDQKLSILQNNMNTASTTAPTSSVNSIQPTSNSEMIERFRRSHNIIIRNVDENINASDDGIITEILSVIDSSSNAQRLCISRLGAPQANRPRPIRVSFSNPLTAKNILRRKGALLTHPRFRTIVVHDDKTLQQMSELNQLRDQLRQRHLAGDKNLTIKFFYLYHFSFYAYHYRFNGQYSSLALVTSWLFIQHSMVYFFHHYELPVILQQAHFQQFLLRNTAQHQQQQVGVAVVPPGGAPHQQLPAGTVVHIQQVGSVSSVRHRLARLISAVRRPSVTTQTSLRQVASASTSTSTVDNDDDRGGGGGGGRVSGGGETATVGVGTASRPFNQTQSSQTMPASVETAESQTSTSLPTVMASSQTSDRSVRPPTGNLDDDDAKRYDQAIEVLQKDQDHVINTVNQQISLTHEVLKNNNKTFTLMVHNQATIKQALDDMQKNNTYYFTILDTLLQLKFNLDTLLSIIDTLENAIAFAKIGSLHHSIISIDEMKSIFNELIKHHRKDELVYSK</sequence>
<dbReference type="PANTHER" id="PTHR21650:SF4">
    <property type="entry name" value="MEMBRALIN"/>
    <property type="match status" value="1"/>
</dbReference>
<organism evidence="2 3">
    <name type="scientific">Callosobruchus maculatus</name>
    <name type="common">Southern cowpea weevil</name>
    <name type="synonym">Pulse bruchid</name>
    <dbReference type="NCBI Taxonomy" id="64391"/>
    <lineage>
        <taxon>Eukaryota</taxon>
        <taxon>Metazoa</taxon>
        <taxon>Ecdysozoa</taxon>
        <taxon>Arthropoda</taxon>
        <taxon>Hexapoda</taxon>
        <taxon>Insecta</taxon>
        <taxon>Pterygota</taxon>
        <taxon>Neoptera</taxon>
        <taxon>Endopterygota</taxon>
        <taxon>Coleoptera</taxon>
        <taxon>Polyphaga</taxon>
        <taxon>Cucujiformia</taxon>
        <taxon>Chrysomeloidea</taxon>
        <taxon>Chrysomelidae</taxon>
        <taxon>Bruchinae</taxon>
        <taxon>Bruchini</taxon>
        <taxon>Callosobruchus</taxon>
    </lineage>
</organism>
<feature type="compositionally biased region" description="Low complexity" evidence="1">
    <location>
        <begin position="464"/>
        <end position="473"/>
    </location>
</feature>
<reference evidence="2 3" key="1">
    <citation type="submission" date="2019-01" db="EMBL/GenBank/DDBJ databases">
        <authorList>
            <person name="Sayadi A."/>
        </authorList>
    </citation>
    <scope>NUCLEOTIDE SEQUENCE [LARGE SCALE GENOMIC DNA]</scope>
</reference>
<feature type="compositionally biased region" description="Low complexity" evidence="1">
    <location>
        <begin position="433"/>
        <end position="443"/>
    </location>
</feature>
<dbReference type="GO" id="GO:0005783">
    <property type="term" value="C:endoplasmic reticulum"/>
    <property type="evidence" value="ECO:0007669"/>
    <property type="project" value="TreeGrafter"/>
</dbReference>
<feature type="region of interest" description="Disordered" evidence="1">
    <location>
        <begin position="426"/>
        <end position="525"/>
    </location>
</feature>
<dbReference type="EMBL" id="CAACVG010006112">
    <property type="protein sequence ID" value="VEN39916.1"/>
    <property type="molecule type" value="Genomic_DNA"/>
</dbReference>
<accession>A0A653BXA0</accession>
<proteinExistence type="predicted"/>
<gene>
    <name evidence="2" type="ORF">CALMAC_LOCUS4271</name>
</gene>
<evidence type="ECO:0000313" key="2">
    <source>
        <dbReference type="EMBL" id="VEN39916.1"/>
    </source>
</evidence>
<protein>
    <submittedName>
        <fullName evidence="2">Uncharacterized protein</fullName>
    </submittedName>
</protein>